<dbReference type="InterPro" id="IPR047187">
    <property type="entry name" value="SF1_C_Upf1"/>
</dbReference>
<evidence type="ECO:0000313" key="2">
    <source>
        <dbReference type="EMBL" id="SNY58508.1"/>
    </source>
</evidence>
<dbReference type="Proteomes" id="UP000219353">
    <property type="component" value="Unassembled WGS sequence"/>
</dbReference>
<dbReference type="OrthoDB" id="9757917at2"/>
<dbReference type="PANTHER" id="PTHR10887:SF495">
    <property type="entry name" value="HELICASE SENATAXIN ISOFORM X1-RELATED"/>
    <property type="match status" value="1"/>
</dbReference>
<dbReference type="AlphaFoldDB" id="A0A285JE17"/>
<dbReference type="Gene3D" id="3.40.50.300">
    <property type="entry name" value="P-loop containing nucleotide triphosphate hydrolases"/>
    <property type="match status" value="2"/>
</dbReference>
<dbReference type="PANTHER" id="PTHR10887">
    <property type="entry name" value="DNA2/NAM7 HELICASE FAMILY"/>
    <property type="match status" value="1"/>
</dbReference>
<sequence length="1135" mass="127771">MELKEYPFLNADLLTLSSDEDLPRFVNHLPVKLMEYQGELLIVQGDIQAVVNCSAIDTAKIMPLVRRDQVRWLLSMIKDKNLMLQYCTPVELIEMPIEIGIDPLIADDLFSKQEILTKDIGLACTWMAETFLVPDMPEGNWLTVARFSNSQQDITAGFQMLGLGWRADIEQSRSGGFLVKRLTRSVSRDASFSLLTGYIAFEDVSVATQLNSPAALASLKAALRDNASYLELWQLYNDKEWQSAQKEASALGSLHFIDSEPFEDGRDNAWRLIPKSADDFNEFHKLWKSLDLKKSSEVDVNCDPPNWAEELNDTANPDSIKRSRGTIRFENGSVVFKPSGRSKSAGINFQNGWVYLSLAGYKTAGKRRLAAKQAIDSGKRLPQLKWLLDGVPIPAERRRKLNGLTTYAKESFKGGKPTEKQCLALETALNTPDIAVIIGPPGTGKTQVIAALQRRLAEEAKDQNLTGKVLISSFQHDAVDNALERSDVFKLPANRVGGKHRAEADERLIEPWLARQSAHLQSNIAKEYQKYPELELINTLSQKITVVRISNQSTSDLMTDFVDMLTSVRKLEAFGLSLPYQLEQQWEDYVASLKQKQHVQKSHNNISEGVRIARALRTDAVSFNDDGPDRCWDALRWLERSPEKQIPVLFDLLSRAANSETLSQHDLDALAAWQSTLLNLYLPDYRPESSKQQLDRGAISLLDGLERHLEQKIQQRKLGIAWALQQLQNSIESDRAAALAVIEEYSMVIGATCQQAASEKMAALKAVTELSSDGIEFDTVIVDEAARANPLDLFIPMSMAKRRIILVGDDRQLPHMLEPDIEGDLLQEHQLTELQLAAFRSSLFERLRLQLTELESHDNIRRVVMLDTQFRMHPKLGDFVSQQFYEGVGLGKIHSGRSAEDFCFSETFLAALAQEKVMFDQKICQWIDIPAALGKAKKSGTSQIREVEADRITEEVARLLKAGGEELSIGVITFYAAQRDLILQKLTELKVNGITPMVRKNGEIEPHEDFKWVRKINSDGSVNMEERLRVGSVDAFQGKEFDVVLLSSVRTYRPFNVKAGVQHNLSEEELREDQFNRQFGFLRLPNRMNVAMSRQRKMLICVGDAQLASCEEAAEAVPALYAFYKMCGGQYGVIR</sequence>
<dbReference type="RefSeq" id="WP_097112608.1">
    <property type="nucleotide sequence ID" value="NZ_OBEB01000008.1"/>
</dbReference>
<keyword evidence="3" id="KW-1185">Reference proteome</keyword>
<dbReference type="SUPFAM" id="SSF52540">
    <property type="entry name" value="P-loop containing nucleoside triphosphate hydrolases"/>
    <property type="match status" value="1"/>
</dbReference>
<protein>
    <submittedName>
        <fullName evidence="2">AAA domain-containing protein</fullName>
    </submittedName>
</protein>
<reference evidence="3" key="1">
    <citation type="submission" date="2017-09" db="EMBL/GenBank/DDBJ databases">
        <authorList>
            <person name="Varghese N."/>
            <person name="Submissions S."/>
        </authorList>
    </citation>
    <scope>NUCLEOTIDE SEQUENCE [LARGE SCALE GENOMIC DNA]</scope>
    <source>
        <strain evidence="3">CGMCC 1.12461</strain>
    </source>
</reference>
<dbReference type="GO" id="GO:0004386">
    <property type="term" value="F:helicase activity"/>
    <property type="evidence" value="ECO:0007669"/>
    <property type="project" value="InterPro"/>
</dbReference>
<dbReference type="InterPro" id="IPR041679">
    <property type="entry name" value="DNA2/NAM7-like_C"/>
</dbReference>
<evidence type="ECO:0000259" key="1">
    <source>
        <dbReference type="SMART" id="SM00382"/>
    </source>
</evidence>
<dbReference type="CDD" id="cd17934">
    <property type="entry name" value="DEXXQc_Upf1-like"/>
    <property type="match status" value="1"/>
</dbReference>
<proteinExistence type="predicted"/>
<dbReference type="InterPro" id="IPR027417">
    <property type="entry name" value="P-loop_NTPase"/>
</dbReference>
<dbReference type="Pfam" id="PF13087">
    <property type="entry name" value="AAA_12"/>
    <property type="match status" value="1"/>
</dbReference>
<feature type="domain" description="AAA+ ATPase" evidence="1">
    <location>
        <begin position="431"/>
        <end position="836"/>
    </location>
</feature>
<dbReference type="CDD" id="cd18808">
    <property type="entry name" value="SF1_C_Upf1"/>
    <property type="match status" value="1"/>
</dbReference>
<evidence type="ECO:0000313" key="3">
    <source>
        <dbReference type="Proteomes" id="UP000219353"/>
    </source>
</evidence>
<organism evidence="2 3">
    <name type="scientific">Arsukibacterium tuosuense</name>
    <dbReference type="NCBI Taxonomy" id="1323745"/>
    <lineage>
        <taxon>Bacteria</taxon>
        <taxon>Pseudomonadati</taxon>
        <taxon>Pseudomonadota</taxon>
        <taxon>Gammaproteobacteria</taxon>
        <taxon>Chromatiales</taxon>
        <taxon>Chromatiaceae</taxon>
        <taxon>Arsukibacterium</taxon>
    </lineage>
</organism>
<gene>
    <name evidence="2" type="ORF">SAMN06297280_3423</name>
</gene>
<dbReference type="EMBL" id="OBEB01000008">
    <property type="protein sequence ID" value="SNY58508.1"/>
    <property type="molecule type" value="Genomic_DNA"/>
</dbReference>
<accession>A0A285JE17</accession>
<dbReference type="InterPro" id="IPR041677">
    <property type="entry name" value="DNA2/NAM7_AAA_11"/>
</dbReference>
<dbReference type="Pfam" id="PF13086">
    <property type="entry name" value="AAA_11"/>
    <property type="match status" value="1"/>
</dbReference>
<name>A0A285JE17_9GAMM</name>
<dbReference type="SMART" id="SM00382">
    <property type="entry name" value="AAA"/>
    <property type="match status" value="1"/>
</dbReference>
<dbReference type="InterPro" id="IPR003593">
    <property type="entry name" value="AAA+_ATPase"/>
</dbReference>
<dbReference type="InterPro" id="IPR045055">
    <property type="entry name" value="DNA2/NAM7-like"/>
</dbReference>